<dbReference type="InterPro" id="IPR013321">
    <property type="entry name" value="Arc_rbn_hlx_hlx"/>
</dbReference>
<protein>
    <submittedName>
        <fullName evidence="1">Uncharacterized protein</fullName>
    </submittedName>
</protein>
<dbReference type="Gene3D" id="1.10.1220.10">
    <property type="entry name" value="Met repressor-like"/>
    <property type="match status" value="1"/>
</dbReference>
<dbReference type="RefSeq" id="WP_143315982.1">
    <property type="nucleotide sequence ID" value="NZ_JACSRA010000008.1"/>
</dbReference>
<evidence type="ECO:0000313" key="1">
    <source>
        <dbReference type="EMBL" id="MBD7911120.1"/>
    </source>
</evidence>
<reference evidence="1 2" key="1">
    <citation type="submission" date="2020-08" db="EMBL/GenBank/DDBJ databases">
        <title>A Genomic Blueprint of the Chicken Gut Microbiome.</title>
        <authorList>
            <person name="Gilroy R."/>
            <person name="Ravi A."/>
            <person name="Getino M."/>
            <person name="Pursley I."/>
            <person name="Horton D.L."/>
            <person name="Alikhan N.-F."/>
            <person name="Baker D."/>
            <person name="Gharbi K."/>
            <person name="Hall N."/>
            <person name="Watson M."/>
            <person name="Adriaenssens E.M."/>
            <person name="Foster-Nyarko E."/>
            <person name="Jarju S."/>
            <person name="Secka A."/>
            <person name="Antonio M."/>
            <person name="Oren A."/>
            <person name="Chaudhuri R."/>
            <person name="La Ragione R.M."/>
            <person name="Hildebrand F."/>
            <person name="Pallen M.J."/>
        </authorList>
    </citation>
    <scope>NUCLEOTIDE SEQUENCE [LARGE SCALE GENOMIC DNA]</scope>
    <source>
        <strain evidence="1 2">Sa3CVN1</strain>
    </source>
</reference>
<comment type="caution">
    <text evidence="1">The sequence shown here is derived from an EMBL/GenBank/DDBJ whole genome shotgun (WGS) entry which is preliminary data.</text>
</comment>
<name>A0ABR8PSG6_9CLOT</name>
<sequence length="77" mass="8868">MSSSWESKTKKEVQSVKSRSLFDGNLIQCNEEKKSLEDFESMRNGYIEMGQINLQLAIDNESELADIKNYETWLCGV</sequence>
<evidence type="ECO:0000313" key="2">
    <source>
        <dbReference type="Proteomes" id="UP000627781"/>
    </source>
</evidence>
<organism evidence="1 2">
    <name type="scientific">Clostridium cibarium</name>
    <dbReference type="NCBI Taxonomy" id="2762247"/>
    <lineage>
        <taxon>Bacteria</taxon>
        <taxon>Bacillati</taxon>
        <taxon>Bacillota</taxon>
        <taxon>Clostridia</taxon>
        <taxon>Eubacteriales</taxon>
        <taxon>Clostridiaceae</taxon>
        <taxon>Clostridium</taxon>
    </lineage>
</organism>
<proteinExistence type="predicted"/>
<keyword evidence="2" id="KW-1185">Reference proteome</keyword>
<dbReference type="Proteomes" id="UP000627781">
    <property type="component" value="Unassembled WGS sequence"/>
</dbReference>
<accession>A0ABR8PSG6</accession>
<dbReference type="EMBL" id="JACSRA010000008">
    <property type="protein sequence ID" value="MBD7911120.1"/>
    <property type="molecule type" value="Genomic_DNA"/>
</dbReference>
<gene>
    <name evidence="1" type="ORF">H9661_07100</name>
</gene>